<evidence type="ECO:0000313" key="3">
    <source>
        <dbReference type="WBParaSite" id="ALUE_0002031601-mRNA-1"/>
    </source>
</evidence>
<feature type="signal peptide" evidence="1">
    <location>
        <begin position="1"/>
        <end position="20"/>
    </location>
</feature>
<dbReference type="AlphaFoldDB" id="A0A0M3INI8"/>
<sequence>MALHYGILILLLLTITLTYACMPRRKALDASRVSVNTVPTKCGTPLDCDQNTPHVCIQGQCKSMDEVKKQKHKSKGVVEQCKNFLDCTPGLQCVSDYCVQQ</sequence>
<keyword evidence="1" id="KW-0732">Signal</keyword>
<accession>A0A0M3INI8</accession>
<dbReference type="WBParaSite" id="ALUE_0002031601-mRNA-1">
    <property type="protein sequence ID" value="ALUE_0002031601-mRNA-1"/>
    <property type="gene ID" value="ALUE_0002031601"/>
</dbReference>
<evidence type="ECO:0000256" key="1">
    <source>
        <dbReference type="SAM" id="SignalP"/>
    </source>
</evidence>
<proteinExistence type="predicted"/>
<name>A0A0M3INI8_ASCLU</name>
<protein>
    <submittedName>
        <fullName evidence="3">Secreted protein</fullName>
    </submittedName>
</protein>
<organism evidence="2 3">
    <name type="scientific">Ascaris lumbricoides</name>
    <name type="common">Giant roundworm</name>
    <dbReference type="NCBI Taxonomy" id="6252"/>
    <lineage>
        <taxon>Eukaryota</taxon>
        <taxon>Metazoa</taxon>
        <taxon>Ecdysozoa</taxon>
        <taxon>Nematoda</taxon>
        <taxon>Chromadorea</taxon>
        <taxon>Rhabditida</taxon>
        <taxon>Spirurina</taxon>
        <taxon>Ascaridomorpha</taxon>
        <taxon>Ascaridoidea</taxon>
        <taxon>Ascarididae</taxon>
        <taxon>Ascaris</taxon>
    </lineage>
</organism>
<dbReference type="Proteomes" id="UP000036681">
    <property type="component" value="Unplaced"/>
</dbReference>
<evidence type="ECO:0000313" key="2">
    <source>
        <dbReference type="Proteomes" id="UP000036681"/>
    </source>
</evidence>
<reference evidence="3" key="1">
    <citation type="submission" date="2017-02" db="UniProtKB">
        <authorList>
            <consortium name="WormBaseParasite"/>
        </authorList>
    </citation>
    <scope>IDENTIFICATION</scope>
</reference>
<feature type="chain" id="PRO_5005657344" evidence="1">
    <location>
        <begin position="21"/>
        <end position="101"/>
    </location>
</feature>
<keyword evidence="2" id="KW-1185">Reference proteome</keyword>